<evidence type="ECO:0000259" key="3">
    <source>
        <dbReference type="PROSITE" id="PS51175"/>
    </source>
</evidence>
<dbReference type="SUPFAM" id="SSF49785">
    <property type="entry name" value="Galactose-binding domain-like"/>
    <property type="match status" value="3"/>
</dbReference>
<evidence type="ECO:0000313" key="4">
    <source>
        <dbReference type="EMBL" id="MBD2847104.1"/>
    </source>
</evidence>
<sequence length="966" mass="100174">MNQLKRIKAAASAWLALCLVLVLAPVGGQQAQAASWEAEAATLLGGAGVATNHAGYSGSGFADGFTDGNKGAAAVQFAVSAAAAGSYTAALRYANGTGSTMTLSLYVNGTKLRGIALPSTGSWDSWGTAVETIALQSGSNTIRYQFDLSDSGNVNLDRLDVEPTAAPPAGMLEAEAATLLGGALAEAEHGGYTGSGYVGGLIDSHKGSAAVQFAATSPEAGDGEAVLRYANGTGSVKTLSLYVNGVKTKQLELPATGGWSSWGTLTETVALQSGANTIRYQFDLADSGNVNLDHLALTLPDGSGPGPGPGPGSGERYEAEDQFYSGSVTSTGTALQTFAATGDRVVFTVRTEEAGAAGATLRYAGGSRTLEVEVNGVAAGTTTLAATGGLDSWGERSETLRLRRGLNTITYRALGSGTGIAVDALTVDTGVPLEARGATVPYQELEAEAGATNAQVLAPDRDYLTVEAESAGRSAVKLTQTGHYVEWTAPQSANALVVRYSMPDAPGGGGTEATLSLYVNGTKRQSLDLSSRYAWTYGAYPYNDDPSGGGAHHFYDESRFLVGAIPAGATVRLQKDGRDQAAYYTIDLIDLEQIDPAYARPPGFVSIADFGAVSGDSGDDTQAIRDAIAHAKAGGAAGVWIPAGRYRMNDRVQVSQIHIRGAGMWHTELLGTGGKGGFYGTGGDVTIADLAISGDAVQRNDATDQAGFEGNFGTGSLIQQVWIEHMKVGMWLQSGTDGLYAVGGRVRNTWADGLNLHGGVQHTTIAHYHVRNTGDDAFAMWSDSAPNANNTFRYNTAQVPVLANTYAIYGGHANKVLDSVGADTVTAGAGIVVSTRFGAVPFTGTTEVKRNTLVRTGGWEPNWSTSFGALWIYAENQDITAPIEVARLELLDSTYEGIKFSYNQTITGITLDRVEINGAGTYGLAFDTVSGSGQFSRVTVTGATSGGLHNPGNQYSIVRGPGNSGW</sequence>
<dbReference type="PANTHER" id="PTHR43863:SF2">
    <property type="entry name" value="MALTASE-GLUCOAMYLASE"/>
    <property type="match status" value="1"/>
</dbReference>
<dbReference type="Pfam" id="PF03422">
    <property type="entry name" value="CBM_6"/>
    <property type="match status" value="2"/>
</dbReference>
<feature type="signal peptide" evidence="2">
    <location>
        <begin position="1"/>
        <end position="33"/>
    </location>
</feature>
<evidence type="ECO:0000256" key="1">
    <source>
        <dbReference type="ARBA" id="ARBA00022729"/>
    </source>
</evidence>
<protein>
    <submittedName>
        <fullName evidence="4">Carbohydrate-binding protein</fullName>
    </submittedName>
</protein>
<dbReference type="Gene3D" id="2.60.120.260">
    <property type="entry name" value="Galactose-binding domain-like"/>
    <property type="match status" value="4"/>
</dbReference>
<organism evidence="4 5">
    <name type="scientific">Paenibacillus sabuli</name>
    <dbReference type="NCBI Taxonomy" id="2772509"/>
    <lineage>
        <taxon>Bacteria</taxon>
        <taxon>Bacillati</taxon>
        <taxon>Bacillota</taxon>
        <taxon>Bacilli</taxon>
        <taxon>Bacillales</taxon>
        <taxon>Paenibacillaceae</taxon>
        <taxon>Paenibacillus</taxon>
    </lineage>
</organism>
<dbReference type="SUPFAM" id="SSF51126">
    <property type="entry name" value="Pectin lyase-like"/>
    <property type="match status" value="1"/>
</dbReference>
<feature type="domain" description="CBM6" evidence="3">
    <location>
        <begin position="170"/>
        <end position="298"/>
    </location>
</feature>
<dbReference type="InterPro" id="IPR055149">
    <property type="entry name" value="Agl_cat_D2"/>
</dbReference>
<evidence type="ECO:0000256" key="2">
    <source>
        <dbReference type="SAM" id="SignalP"/>
    </source>
</evidence>
<dbReference type="EMBL" id="JACXIZ010000032">
    <property type="protein sequence ID" value="MBD2847104.1"/>
    <property type="molecule type" value="Genomic_DNA"/>
</dbReference>
<gene>
    <name evidence="4" type="ORF">IDH44_18045</name>
</gene>
<dbReference type="CDD" id="cd14490">
    <property type="entry name" value="CBM6-CBM35-CBM36_like_1"/>
    <property type="match status" value="1"/>
</dbReference>
<dbReference type="PANTHER" id="PTHR43863">
    <property type="entry name" value="HYDROLASE, PUTATIVE (AFU_ORTHOLOGUE AFUA_1G03140)-RELATED"/>
    <property type="match status" value="1"/>
</dbReference>
<keyword evidence="5" id="KW-1185">Reference proteome</keyword>
<comment type="caution">
    <text evidence="4">The sequence shown here is derived from an EMBL/GenBank/DDBJ whole genome shotgun (WGS) entry which is preliminary data.</text>
</comment>
<name>A0A927BX81_9BACL</name>
<dbReference type="InterPro" id="IPR033801">
    <property type="entry name" value="CBM6-CBM35-CBM36-like_1"/>
</dbReference>
<dbReference type="PROSITE" id="PS51175">
    <property type="entry name" value="CBM6"/>
    <property type="match status" value="3"/>
</dbReference>
<dbReference type="AlphaFoldDB" id="A0A927BX81"/>
<dbReference type="Pfam" id="PF22815">
    <property type="entry name" value="CatAgl_D1"/>
    <property type="match status" value="1"/>
</dbReference>
<dbReference type="InterPro" id="IPR008979">
    <property type="entry name" value="Galactose-bd-like_sf"/>
</dbReference>
<dbReference type="InterPro" id="IPR006584">
    <property type="entry name" value="Cellulose-bd_IV"/>
</dbReference>
<reference evidence="4" key="1">
    <citation type="submission" date="2020-09" db="EMBL/GenBank/DDBJ databases">
        <title>A novel bacterium of genus Paenibacillus, isolated from South China Sea.</title>
        <authorList>
            <person name="Huang H."/>
            <person name="Mo K."/>
            <person name="Hu Y."/>
        </authorList>
    </citation>
    <scope>NUCLEOTIDE SEQUENCE</scope>
    <source>
        <strain evidence="4">IB182496</strain>
    </source>
</reference>
<dbReference type="InterPro" id="IPR011050">
    <property type="entry name" value="Pectin_lyase_fold/virulence"/>
</dbReference>
<evidence type="ECO:0000313" key="5">
    <source>
        <dbReference type="Proteomes" id="UP000621560"/>
    </source>
</evidence>
<feature type="domain" description="CBM6" evidence="3">
    <location>
        <begin position="315"/>
        <end position="428"/>
    </location>
</feature>
<proteinExistence type="predicted"/>
<dbReference type="Proteomes" id="UP000621560">
    <property type="component" value="Unassembled WGS sequence"/>
</dbReference>
<dbReference type="RefSeq" id="WP_190920109.1">
    <property type="nucleotide sequence ID" value="NZ_JACXIZ010000032.1"/>
</dbReference>
<accession>A0A927BX81</accession>
<dbReference type="GO" id="GO:0030246">
    <property type="term" value="F:carbohydrate binding"/>
    <property type="evidence" value="ECO:0007669"/>
    <property type="project" value="InterPro"/>
</dbReference>
<keyword evidence="1 2" id="KW-0732">Signal</keyword>
<dbReference type="InterPro" id="IPR051816">
    <property type="entry name" value="Glycosyl_Hydrolase_31"/>
</dbReference>
<feature type="domain" description="CBM6" evidence="3">
    <location>
        <begin position="34"/>
        <end position="162"/>
    </location>
</feature>
<dbReference type="InterPro" id="IPR005084">
    <property type="entry name" value="CBM6"/>
</dbReference>
<dbReference type="Pfam" id="PF16990">
    <property type="entry name" value="CBM_35"/>
    <property type="match status" value="1"/>
</dbReference>
<dbReference type="Pfam" id="PF22816">
    <property type="entry name" value="CatAgl_D2"/>
    <property type="match status" value="1"/>
</dbReference>
<dbReference type="SMART" id="SM00606">
    <property type="entry name" value="CBD_IV"/>
    <property type="match status" value="1"/>
</dbReference>
<dbReference type="InterPro" id="IPR012334">
    <property type="entry name" value="Pectin_lyas_fold"/>
</dbReference>
<dbReference type="Gene3D" id="2.160.20.10">
    <property type="entry name" value="Single-stranded right-handed beta-helix, Pectin lyase-like"/>
    <property type="match status" value="1"/>
</dbReference>
<feature type="chain" id="PRO_5036881665" evidence="2">
    <location>
        <begin position="34"/>
        <end position="966"/>
    </location>
</feature>
<dbReference type="CDD" id="cd04083">
    <property type="entry name" value="CBM35_Lmo2446-like"/>
    <property type="match status" value="2"/>
</dbReference>